<accession>A0A024T9N0</accession>
<protein>
    <submittedName>
        <fullName evidence="1">Uncharacterized protein</fullName>
    </submittedName>
</protein>
<reference evidence="1" key="1">
    <citation type="submission" date="2013-12" db="EMBL/GenBank/DDBJ databases">
        <title>The Genome Sequence of Aphanomyces invadans NJM9701.</title>
        <authorList>
            <consortium name="The Broad Institute Genomics Platform"/>
            <person name="Russ C."/>
            <person name="Tyler B."/>
            <person name="van West P."/>
            <person name="Dieguez-Uribeondo J."/>
            <person name="Young S.K."/>
            <person name="Zeng Q."/>
            <person name="Gargeya S."/>
            <person name="Fitzgerald M."/>
            <person name="Abouelleil A."/>
            <person name="Alvarado L."/>
            <person name="Chapman S.B."/>
            <person name="Gainer-Dewar J."/>
            <person name="Goldberg J."/>
            <person name="Griggs A."/>
            <person name="Gujja S."/>
            <person name="Hansen M."/>
            <person name="Howarth C."/>
            <person name="Imamovic A."/>
            <person name="Ireland A."/>
            <person name="Larimer J."/>
            <person name="McCowan C."/>
            <person name="Murphy C."/>
            <person name="Pearson M."/>
            <person name="Poon T.W."/>
            <person name="Priest M."/>
            <person name="Roberts A."/>
            <person name="Saif S."/>
            <person name="Shea T."/>
            <person name="Sykes S."/>
            <person name="Wortman J."/>
            <person name="Nusbaum C."/>
            <person name="Birren B."/>
        </authorList>
    </citation>
    <scope>NUCLEOTIDE SEQUENCE [LARGE SCALE GENOMIC DNA]</scope>
    <source>
        <strain evidence="1">NJM9701</strain>
    </source>
</reference>
<dbReference type="EMBL" id="KI914021">
    <property type="protein sequence ID" value="ETV90840.1"/>
    <property type="molecule type" value="Genomic_DNA"/>
</dbReference>
<proteinExistence type="predicted"/>
<dbReference type="VEuPathDB" id="FungiDB:H310_14435"/>
<evidence type="ECO:0000313" key="1">
    <source>
        <dbReference type="EMBL" id="ETV90840.1"/>
    </source>
</evidence>
<dbReference type="GeneID" id="20091485"/>
<gene>
    <name evidence="1" type="ORF">H310_14435</name>
</gene>
<organism evidence="1">
    <name type="scientific">Aphanomyces invadans</name>
    <dbReference type="NCBI Taxonomy" id="157072"/>
    <lineage>
        <taxon>Eukaryota</taxon>
        <taxon>Sar</taxon>
        <taxon>Stramenopiles</taxon>
        <taxon>Oomycota</taxon>
        <taxon>Saprolegniomycetes</taxon>
        <taxon>Saprolegniales</taxon>
        <taxon>Verrucalvaceae</taxon>
        <taxon>Aphanomyces</taxon>
    </lineage>
</organism>
<name>A0A024T9N0_9STRA</name>
<dbReference type="AlphaFoldDB" id="A0A024T9N0"/>
<sequence>MRKPDDDMLGECGRHPNVANVALSTMDQPDTTRCPSHAKSAYAVYAIRLSGSTGLTKCGTGRVHIGHGSRAIRRPIDATDPTICTRWKASKPFTQYRVCRGPVSRSPATRATVWTIPRKRDIQVKYMHDRAAT</sequence>
<dbReference type="RefSeq" id="XP_008880518.1">
    <property type="nucleotide sequence ID" value="XM_008882296.1"/>
</dbReference>